<dbReference type="Gene3D" id="3.40.640.10">
    <property type="entry name" value="Type I PLP-dependent aspartate aminotransferase-like (Major domain)"/>
    <property type="match status" value="1"/>
</dbReference>
<dbReference type="GO" id="GO:0047804">
    <property type="term" value="F:cysteine-S-conjugate beta-lyase activity"/>
    <property type="evidence" value="ECO:0007669"/>
    <property type="project" value="UniProtKB-EC"/>
</dbReference>
<proteinExistence type="inferred from homology"/>
<evidence type="ECO:0000313" key="7">
    <source>
        <dbReference type="EMBL" id="MCC2230683.1"/>
    </source>
</evidence>
<dbReference type="InterPro" id="IPR015421">
    <property type="entry name" value="PyrdxlP-dep_Trfase_major"/>
</dbReference>
<comment type="similarity">
    <text evidence="5">Belongs to the class-II pyridoxal-phosphate-dependent aminotransferase family. MalY/PatB cystathionine beta-lyase subfamily.</text>
</comment>
<evidence type="ECO:0000256" key="4">
    <source>
        <dbReference type="ARBA" id="ARBA00023239"/>
    </source>
</evidence>
<dbReference type="PANTHER" id="PTHR43525">
    <property type="entry name" value="PROTEIN MALY"/>
    <property type="match status" value="1"/>
</dbReference>
<keyword evidence="7" id="KW-0032">Aminotransferase</keyword>
<dbReference type="InterPro" id="IPR015424">
    <property type="entry name" value="PyrdxlP-dep_Trfase"/>
</dbReference>
<keyword evidence="4" id="KW-0456">Lyase</keyword>
<evidence type="ECO:0000256" key="1">
    <source>
        <dbReference type="ARBA" id="ARBA00001933"/>
    </source>
</evidence>
<dbReference type="CDD" id="cd00609">
    <property type="entry name" value="AAT_like"/>
    <property type="match status" value="1"/>
</dbReference>
<name>A0AAE3E9R6_9FIRM</name>
<keyword evidence="7" id="KW-0808">Transferase</keyword>
<keyword evidence="8" id="KW-1185">Reference proteome</keyword>
<gene>
    <name evidence="7" type="ORF">LKD81_06670</name>
</gene>
<dbReference type="Proteomes" id="UP001198182">
    <property type="component" value="Unassembled WGS sequence"/>
</dbReference>
<dbReference type="GO" id="GO:0030170">
    <property type="term" value="F:pyridoxal phosphate binding"/>
    <property type="evidence" value="ECO:0007669"/>
    <property type="project" value="InterPro"/>
</dbReference>
<dbReference type="InterPro" id="IPR051798">
    <property type="entry name" value="Class-II_PLP-Dep_Aminotrans"/>
</dbReference>
<dbReference type="PANTHER" id="PTHR43525:SF1">
    <property type="entry name" value="PROTEIN MALY"/>
    <property type="match status" value="1"/>
</dbReference>
<sequence length="401" mass="46391">MKYDFTTVYDRRGKDAVAIDEADHFYHNGAVLQEGFDQIPMWIADMNFATAPSIPQAMIERAKNPLYGYFPPRDEYYKSIIRWQLERNHVEGLTREKIGYENGVLGGLGCAMRVLCSMGDKVLINSPTYVGFANHLNNAGYKIVHSPMYRDEQGIWRMDFEDMERKIKENHIHAAVFCSPHNPTGRVWERWEIEKAMEVYQRHNVYVISDEIWSDLIHPGYHHIPTQSVSEDAKMRTIAFYAPSKTFNLAGMVGAYRIVYNPWLRDRMDKEGSLTQYNTLNLMSMYALMGGYSETGAEWLDELCTVLQENAKYACDFIEQNLEGVTAARPQGTYMLFADCTEWCEKHHKTMDEVLNAGYNVGILWQDGREFQGPHSIRMNLALPLSRVKEAFARMKEYVFV</sequence>
<evidence type="ECO:0000256" key="2">
    <source>
        <dbReference type="ARBA" id="ARBA00012224"/>
    </source>
</evidence>
<comment type="caution">
    <text evidence="7">The sequence shown here is derived from an EMBL/GenBank/DDBJ whole genome shotgun (WGS) entry which is preliminary data.</text>
</comment>
<accession>A0AAE3E9R6</accession>
<protein>
    <recommendedName>
        <fullName evidence="2">cysteine-S-conjugate beta-lyase</fullName>
        <ecNumber evidence="2">4.4.1.13</ecNumber>
    </recommendedName>
</protein>
<dbReference type="SUPFAM" id="SSF53383">
    <property type="entry name" value="PLP-dependent transferases"/>
    <property type="match status" value="1"/>
</dbReference>
<dbReference type="InterPro" id="IPR004839">
    <property type="entry name" value="Aminotransferase_I/II_large"/>
</dbReference>
<dbReference type="EC" id="4.4.1.13" evidence="2"/>
<organism evidence="7 8">
    <name type="scientific">Hominifimenecus microfluidus</name>
    <dbReference type="NCBI Taxonomy" id="2885348"/>
    <lineage>
        <taxon>Bacteria</taxon>
        <taxon>Bacillati</taxon>
        <taxon>Bacillota</taxon>
        <taxon>Clostridia</taxon>
        <taxon>Lachnospirales</taxon>
        <taxon>Lachnospiraceae</taxon>
        <taxon>Hominifimenecus</taxon>
    </lineage>
</organism>
<dbReference type="RefSeq" id="WP_308453320.1">
    <property type="nucleotide sequence ID" value="NZ_JAJEQR010000015.1"/>
</dbReference>
<dbReference type="AlphaFoldDB" id="A0AAE3E9R6"/>
<dbReference type="EMBL" id="JAJEQR010000015">
    <property type="protein sequence ID" value="MCC2230683.1"/>
    <property type="molecule type" value="Genomic_DNA"/>
</dbReference>
<keyword evidence="3" id="KW-0663">Pyridoxal phosphate</keyword>
<evidence type="ECO:0000259" key="6">
    <source>
        <dbReference type="Pfam" id="PF00155"/>
    </source>
</evidence>
<dbReference type="Pfam" id="PF00155">
    <property type="entry name" value="Aminotran_1_2"/>
    <property type="match status" value="1"/>
</dbReference>
<reference evidence="7" key="1">
    <citation type="submission" date="2021-10" db="EMBL/GenBank/DDBJ databases">
        <title>Anaerobic single-cell dispensing facilitates the cultivation of human gut bacteria.</title>
        <authorList>
            <person name="Afrizal A."/>
        </authorList>
    </citation>
    <scope>NUCLEOTIDE SEQUENCE</scope>
    <source>
        <strain evidence="7">CLA-AA-H215</strain>
    </source>
</reference>
<dbReference type="GO" id="GO:0008483">
    <property type="term" value="F:transaminase activity"/>
    <property type="evidence" value="ECO:0007669"/>
    <property type="project" value="UniProtKB-KW"/>
</dbReference>
<dbReference type="InterPro" id="IPR015422">
    <property type="entry name" value="PyrdxlP-dep_Trfase_small"/>
</dbReference>
<evidence type="ECO:0000313" key="8">
    <source>
        <dbReference type="Proteomes" id="UP001198182"/>
    </source>
</evidence>
<comment type="cofactor">
    <cofactor evidence="1">
        <name>pyridoxal 5'-phosphate</name>
        <dbReference type="ChEBI" id="CHEBI:597326"/>
    </cofactor>
</comment>
<feature type="domain" description="Aminotransferase class I/classII large" evidence="6">
    <location>
        <begin position="45"/>
        <end position="393"/>
    </location>
</feature>
<dbReference type="Gene3D" id="3.90.1150.10">
    <property type="entry name" value="Aspartate Aminotransferase, domain 1"/>
    <property type="match status" value="1"/>
</dbReference>
<evidence type="ECO:0000256" key="5">
    <source>
        <dbReference type="ARBA" id="ARBA00037974"/>
    </source>
</evidence>
<evidence type="ECO:0000256" key="3">
    <source>
        <dbReference type="ARBA" id="ARBA00022898"/>
    </source>
</evidence>